<keyword evidence="10" id="KW-1185">Reference proteome</keyword>
<dbReference type="GO" id="GO:0030313">
    <property type="term" value="C:cell envelope"/>
    <property type="evidence" value="ECO:0007669"/>
    <property type="project" value="UniProtKB-SubCell"/>
</dbReference>
<comment type="subcellular location">
    <subcellularLocation>
        <location evidence="1">Cell envelope</location>
    </subcellularLocation>
</comment>
<feature type="compositionally biased region" description="Gly residues" evidence="6">
    <location>
        <begin position="35"/>
        <end position="44"/>
    </location>
</feature>
<dbReference type="GO" id="GO:0016853">
    <property type="term" value="F:isomerase activity"/>
    <property type="evidence" value="ECO:0007669"/>
    <property type="project" value="UniProtKB-KW"/>
</dbReference>
<dbReference type="CDD" id="cd02966">
    <property type="entry name" value="TlpA_like_family"/>
    <property type="match status" value="1"/>
</dbReference>
<dbReference type="InterPro" id="IPR006311">
    <property type="entry name" value="TAT_signal"/>
</dbReference>
<evidence type="ECO:0000256" key="6">
    <source>
        <dbReference type="SAM" id="MobiDB-lite"/>
    </source>
</evidence>
<keyword evidence="2" id="KW-0201">Cytochrome c-type biogenesis</keyword>
<keyword evidence="4" id="KW-1015">Disulfide bond</keyword>
<keyword evidence="9" id="KW-0413">Isomerase</keyword>
<dbReference type="Pfam" id="PF00578">
    <property type="entry name" value="AhpC-TSA"/>
    <property type="match status" value="1"/>
</dbReference>
<dbReference type="InterPro" id="IPR013766">
    <property type="entry name" value="Thioredoxin_domain"/>
</dbReference>
<sequence>MSPRSLTRRRLFAATTTGAGALLLAACGADTSDRYGGGKSGGGDGGDKGFVSGDGVTTEIDPKDRSEPVEFSGTTYEGAKFSSTQARGSILVLNIWYASCAPCRKEAPDLVKIAEKYAAKGVRFIGINVRDESGPALAFQKKYALPYHSLPDLDSKILFSLRGQVSPNAVPSTLVLDEKGRVAARISGAADPSILRSMIDTVLDE</sequence>
<dbReference type="PANTHER" id="PTHR42852">
    <property type="entry name" value="THIOL:DISULFIDE INTERCHANGE PROTEIN DSBE"/>
    <property type="match status" value="1"/>
</dbReference>
<feature type="region of interest" description="Disordered" evidence="6">
    <location>
        <begin position="35"/>
        <end position="71"/>
    </location>
</feature>
<dbReference type="OrthoDB" id="9796554at2"/>
<dbReference type="GO" id="GO:0016209">
    <property type="term" value="F:antioxidant activity"/>
    <property type="evidence" value="ECO:0007669"/>
    <property type="project" value="InterPro"/>
</dbReference>
<dbReference type="InterPro" id="IPR000866">
    <property type="entry name" value="AhpC/TSA"/>
</dbReference>
<keyword evidence="3" id="KW-0812">Transmembrane</keyword>
<evidence type="ECO:0000313" key="9">
    <source>
        <dbReference type="EMBL" id="PWH07746.1"/>
    </source>
</evidence>
<dbReference type="GO" id="GO:0017004">
    <property type="term" value="P:cytochrome complex assembly"/>
    <property type="evidence" value="ECO:0007669"/>
    <property type="project" value="UniProtKB-KW"/>
</dbReference>
<protein>
    <submittedName>
        <fullName evidence="9">Thiol-disulfide isomerase</fullName>
    </submittedName>
</protein>
<evidence type="ECO:0000256" key="4">
    <source>
        <dbReference type="ARBA" id="ARBA00023157"/>
    </source>
</evidence>
<evidence type="ECO:0000256" key="2">
    <source>
        <dbReference type="ARBA" id="ARBA00022748"/>
    </source>
</evidence>
<dbReference type="EMBL" id="QFKX01000001">
    <property type="protein sequence ID" value="PWH07746.1"/>
    <property type="molecule type" value="Genomic_DNA"/>
</dbReference>
<dbReference type="PROSITE" id="PS51257">
    <property type="entry name" value="PROKAR_LIPOPROTEIN"/>
    <property type="match status" value="1"/>
</dbReference>
<keyword evidence="7" id="KW-0732">Signal</keyword>
<dbReference type="SUPFAM" id="SSF52833">
    <property type="entry name" value="Thioredoxin-like"/>
    <property type="match status" value="1"/>
</dbReference>
<proteinExistence type="predicted"/>
<dbReference type="GO" id="GO:0016491">
    <property type="term" value="F:oxidoreductase activity"/>
    <property type="evidence" value="ECO:0007669"/>
    <property type="project" value="InterPro"/>
</dbReference>
<dbReference type="PANTHER" id="PTHR42852:SF6">
    <property type="entry name" value="THIOL:DISULFIDE INTERCHANGE PROTEIN DSBE"/>
    <property type="match status" value="1"/>
</dbReference>
<dbReference type="PROSITE" id="PS51318">
    <property type="entry name" value="TAT"/>
    <property type="match status" value="1"/>
</dbReference>
<organism evidence="9 10">
    <name type="scientific">Brachybacterium endophyticum</name>
    <dbReference type="NCBI Taxonomy" id="2182385"/>
    <lineage>
        <taxon>Bacteria</taxon>
        <taxon>Bacillati</taxon>
        <taxon>Actinomycetota</taxon>
        <taxon>Actinomycetes</taxon>
        <taxon>Micrococcales</taxon>
        <taxon>Dermabacteraceae</taxon>
        <taxon>Brachybacterium</taxon>
    </lineage>
</organism>
<dbReference type="Gene3D" id="3.40.30.10">
    <property type="entry name" value="Glutaredoxin"/>
    <property type="match status" value="1"/>
</dbReference>
<feature type="domain" description="Thioredoxin" evidence="8">
    <location>
        <begin position="60"/>
        <end position="204"/>
    </location>
</feature>
<reference evidence="9 10" key="1">
    <citation type="submission" date="2018-05" db="EMBL/GenBank/DDBJ databases">
        <title>Brachybacterium sp. M1HQ-2T, whole genome shotgun sequence.</title>
        <authorList>
            <person name="Tuo L."/>
        </authorList>
    </citation>
    <scope>NUCLEOTIDE SEQUENCE [LARGE SCALE GENOMIC DNA]</scope>
    <source>
        <strain evidence="9 10">M1HQ-2</strain>
    </source>
</reference>
<feature type="signal peptide" evidence="7">
    <location>
        <begin position="1"/>
        <end position="21"/>
    </location>
</feature>
<dbReference type="PROSITE" id="PS51352">
    <property type="entry name" value="THIOREDOXIN_2"/>
    <property type="match status" value="1"/>
</dbReference>
<dbReference type="InterPro" id="IPR050553">
    <property type="entry name" value="Thioredoxin_ResA/DsbE_sf"/>
</dbReference>
<dbReference type="RefSeq" id="WP_109274633.1">
    <property type="nucleotide sequence ID" value="NZ_QFKX01000001.1"/>
</dbReference>
<feature type="chain" id="PRO_5039181022" evidence="7">
    <location>
        <begin position="22"/>
        <end position="205"/>
    </location>
</feature>
<evidence type="ECO:0000256" key="1">
    <source>
        <dbReference type="ARBA" id="ARBA00004196"/>
    </source>
</evidence>
<evidence type="ECO:0000313" key="10">
    <source>
        <dbReference type="Proteomes" id="UP000245590"/>
    </source>
</evidence>
<keyword evidence="5" id="KW-0676">Redox-active center</keyword>
<dbReference type="Proteomes" id="UP000245590">
    <property type="component" value="Unassembled WGS sequence"/>
</dbReference>
<comment type="caution">
    <text evidence="9">The sequence shown here is derived from an EMBL/GenBank/DDBJ whole genome shotgun (WGS) entry which is preliminary data.</text>
</comment>
<evidence type="ECO:0000256" key="7">
    <source>
        <dbReference type="SAM" id="SignalP"/>
    </source>
</evidence>
<dbReference type="AlphaFoldDB" id="A0A2U2RPG1"/>
<dbReference type="InterPro" id="IPR036249">
    <property type="entry name" value="Thioredoxin-like_sf"/>
</dbReference>
<name>A0A2U2RPG1_9MICO</name>
<accession>A0A2U2RPG1</accession>
<evidence type="ECO:0000256" key="5">
    <source>
        <dbReference type="ARBA" id="ARBA00023284"/>
    </source>
</evidence>
<evidence type="ECO:0000256" key="3">
    <source>
        <dbReference type="ARBA" id="ARBA00022968"/>
    </source>
</evidence>
<keyword evidence="3" id="KW-0735">Signal-anchor</keyword>
<gene>
    <name evidence="9" type="ORF">DEO23_03795</name>
</gene>
<evidence type="ECO:0000259" key="8">
    <source>
        <dbReference type="PROSITE" id="PS51352"/>
    </source>
</evidence>